<evidence type="ECO:0000256" key="1">
    <source>
        <dbReference type="ARBA" id="ARBA00009451"/>
    </source>
</evidence>
<dbReference type="EnsemblMetazoa" id="SMAR000612-RA">
    <property type="protein sequence ID" value="SMAR000612-PA"/>
    <property type="gene ID" value="SMAR000612"/>
</dbReference>
<evidence type="ECO:0000313" key="8">
    <source>
        <dbReference type="Proteomes" id="UP000014500"/>
    </source>
</evidence>
<evidence type="ECO:0000256" key="2">
    <source>
        <dbReference type="ARBA" id="ARBA00022980"/>
    </source>
</evidence>
<dbReference type="Pfam" id="PF00237">
    <property type="entry name" value="Ribosomal_L22"/>
    <property type="match status" value="1"/>
</dbReference>
<dbReference type="SUPFAM" id="SSF54843">
    <property type="entry name" value="Ribosomal protein L22"/>
    <property type="match status" value="1"/>
</dbReference>
<dbReference type="InterPro" id="IPR001063">
    <property type="entry name" value="Ribosomal_uL22"/>
</dbReference>
<proteinExistence type="inferred from homology"/>
<evidence type="ECO:0000313" key="7">
    <source>
        <dbReference type="EnsemblMetazoa" id="SMAR000612-PA"/>
    </source>
</evidence>
<dbReference type="Gene3D" id="3.90.470.10">
    <property type="entry name" value="Ribosomal protein L22/L17"/>
    <property type="match status" value="1"/>
</dbReference>
<dbReference type="AlphaFoldDB" id="T1IIB9"/>
<dbReference type="GO" id="GO:0003735">
    <property type="term" value="F:structural constituent of ribosome"/>
    <property type="evidence" value="ECO:0007669"/>
    <property type="project" value="InterPro"/>
</dbReference>
<dbReference type="EMBL" id="AFFK01014240">
    <property type="status" value="NOT_ANNOTATED_CDS"/>
    <property type="molecule type" value="Genomic_DNA"/>
</dbReference>
<evidence type="ECO:0000256" key="3">
    <source>
        <dbReference type="ARBA" id="ARBA00023274"/>
    </source>
</evidence>
<dbReference type="STRING" id="126957.T1IIB9"/>
<reference evidence="8" key="1">
    <citation type="submission" date="2011-05" db="EMBL/GenBank/DDBJ databases">
        <authorList>
            <person name="Richards S.R."/>
            <person name="Qu J."/>
            <person name="Jiang H."/>
            <person name="Jhangiani S.N."/>
            <person name="Agravi P."/>
            <person name="Goodspeed R."/>
            <person name="Gross S."/>
            <person name="Mandapat C."/>
            <person name="Jackson L."/>
            <person name="Mathew T."/>
            <person name="Pu L."/>
            <person name="Thornton R."/>
            <person name="Saada N."/>
            <person name="Wilczek-Boney K.B."/>
            <person name="Lee S."/>
            <person name="Kovar C."/>
            <person name="Wu Y."/>
            <person name="Scherer S.E."/>
            <person name="Worley K.C."/>
            <person name="Muzny D.M."/>
            <person name="Gibbs R."/>
        </authorList>
    </citation>
    <scope>NUCLEOTIDE SEQUENCE</scope>
    <source>
        <strain evidence="8">Brora</strain>
    </source>
</reference>
<dbReference type="Proteomes" id="UP000014500">
    <property type="component" value="Unassembled WGS sequence"/>
</dbReference>
<dbReference type="PANTHER" id="PTHR13501">
    <property type="entry name" value="CHLOROPLAST 50S RIBOSOMAL PROTEIN L22-RELATED"/>
    <property type="match status" value="1"/>
</dbReference>
<keyword evidence="2 6" id="KW-0689">Ribosomal protein</keyword>
<keyword evidence="3 6" id="KW-0687">Ribonucleoprotein</keyword>
<dbReference type="eggNOG" id="KOG1711">
    <property type="taxonomic scope" value="Eukaryota"/>
</dbReference>
<dbReference type="InterPro" id="IPR036394">
    <property type="entry name" value="Ribosomal_uL22_sf"/>
</dbReference>
<dbReference type="PANTHER" id="PTHR13501:SF8">
    <property type="entry name" value="LARGE RIBOSOMAL SUBUNIT PROTEIN UL22M"/>
    <property type="match status" value="1"/>
</dbReference>
<evidence type="ECO:0000256" key="5">
    <source>
        <dbReference type="ARBA" id="ARBA00035506"/>
    </source>
</evidence>
<protein>
    <recommendedName>
        <fullName evidence="4">Large ribosomal subunit protein uL22m</fullName>
    </recommendedName>
    <alternativeName>
        <fullName evidence="5">39S ribosomal protein L22, mitochondrial</fullName>
    </alternativeName>
</protein>
<comment type="similarity">
    <text evidence="1 6">Belongs to the universal ribosomal protein uL22 family.</text>
</comment>
<name>T1IIB9_STRMM</name>
<organism evidence="7 8">
    <name type="scientific">Strigamia maritima</name>
    <name type="common">European centipede</name>
    <name type="synonym">Geophilus maritimus</name>
    <dbReference type="NCBI Taxonomy" id="126957"/>
    <lineage>
        <taxon>Eukaryota</taxon>
        <taxon>Metazoa</taxon>
        <taxon>Ecdysozoa</taxon>
        <taxon>Arthropoda</taxon>
        <taxon>Myriapoda</taxon>
        <taxon>Chilopoda</taxon>
        <taxon>Pleurostigmophora</taxon>
        <taxon>Geophilomorpha</taxon>
        <taxon>Linotaeniidae</taxon>
        <taxon>Strigamia</taxon>
    </lineage>
</organism>
<evidence type="ECO:0000256" key="6">
    <source>
        <dbReference type="RuleBase" id="RU004005"/>
    </source>
</evidence>
<dbReference type="OMA" id="HKVIRQM"/>
<sequence>MMLPTMATLRATRFLPSISVFNNLFHTSTTNLKMIKGTGEVVIPEGWTAKNKMVYPPQELGEERRPAWVCHMRGQIRYSPKKMYYVAILVRGLTVDEALKQLSFLPDKGAAIAKEVIEEAQEMAVRDHNVEYKSNLWVADSFCSKGHIFKGLRRHSRARWGEIRYNYMHYYVKLQEGLPPKHYCDTYQRDGNEKLEEFLKNHRQKFIQKTP</sequence>
<dbReference type="EMBL" id="AFFK01018673">
    <property type="status" value="NOT_ANNOTATED_CDS"/>
    <property type="molecule type" value="Genomic_DNA"/>
</dbReference>
<keyword evidence="8" id="KW-1185">Reference proteome</keyword>
<accession>T1IIB9</accession>
<evidence type="ECO:0000256" key="4">
    <source>
        <dbReference type="ARBA" id="ARBA00035286"/>
    </source>
</evidence>
<dbReference type="EnsemblMetazoa" id="SMAR003729-RA">
    <property type="protein sequence ID" value="SMAR003729-PA"/>
    <property type="gene ID" value="SMAR003729"/>
</dbReference>
<dbReference type="GO" id="GO:0005762">
    <property type="term" value="C:mitochondrial large ribosomal subunit"/>
    <property type="evidence" value="ECO:0007669"/>
    <property type="project" value="TreeGrafter"/>
</dbReference>
<dbReference type="InterPro" id="IPR047867">
    <property type="entry name" value="Ribosomal_uL22_bac/org-type"/>
</dbReference>
<reference evidence="7" key="2">
    <citation type="submission" date="2015-02" db="UniProtKB">
        <authorList>
            <consortium name="EnsemblMetazoa"/>
        </authorList>
    </citation>
    <scope>IDENTIFICATION</scope>
</reference>
<dbReference type="GO" id="GO:0006412">
    <property type="term" value="P:translation"/>
    <property type="evidence" value="ECO:0007669"/>
    <property type="project" value="InterPro"/>
</dbReference>
<dbReference type="HOGENOM" id="CLU_100005_0_0_1"/>